<dbReference type="Pfam" id="PF07973">
    <property type="entry name" value="tRNA_SAD"/>
    <property type="match status" value="1"/>
</dbReference>
<dbReference type="Gene3D" id="3.30.980.10">
    <property type="entry name" value="Threonyl-trna Synthetase, Chain A, domain 2"/>
    <property type="match status" value="1"/>
</dbReference>
<dbReference type="GO" id="GO:0006435">
    <property type="term" value="P:threonyl-tRNA aminoacylation"/>
    <property type="evidence" value="ECO:0007669"/>
    <property type="project" value="TreeGrafter"/>
</dbReference>
<dbReference type="GO" id="GO:0005524">
    <property type="term" value="F:ATP binding"/>
    <property type="evidence" value="ECO:0007669"/>
    <property type="project" value="InterPro"/>
</dbReference>
<accession>A0A382X7U4</accession>
<proteinExistence type="predicted"/>
<dbReference type="PANTHER" id="PTHR11451:SF44">
    <property type="entry name" value="THREONINE--TRNA LIGASE, CHLOROPLASTIC_MITOCHONDRIAL 2"/>
    <property type="match status" value="1"/>
</dbReference>
<gene>
    <name evidence="3" type="ORF">METZ01_LOCUS419205</name>
</gene>
<sequence>MSSTGKIGKYFKLTKVSGAYWRGDSNNEMLQRIYGTSWSNQKDLDDYLKRIEEAEKRD</sequence>
<dbReference type="SUPFAM" id="SSF55186">
    <property type="entry name" value="ThrRS/AlaRS common domain"/>
    <property type="match status" value="1"/>
</dbReference>
<keyword evidence="1" id="KW-0648">Protein biosynthesis</keyword>
<dbReference type="AlphaFoldDB" id="A0A382X7U4"/>
<organism evidence="3">
    <name type="scientific">marine metagenome</name>
    <dbReference type="NCBI Taxonomy" id="408172"/>
    <lineage>
        <taxon>unclassified sequences</taxon>
        <taxon>metagenomes</taxon>
        <taxon>ecological metagenomes</taxon>
    </lineage>
</organism>
<dbReference type="GO" id="GO:0005829">
    <property type="term" value="C:cytosol"/>
    <property type="evidence" value="ECO:0007669"/>
    <property type="project" value="TreeGrafter"/>
</dbReference>
<reference evidence="3" key="1">
    <citation type="submission" date="2018-05" db="EMBL/GenBank/DDBJ databases">
        <authorList>
            <person name="Lanie J.A."/>
            <person name="Ng W.-L."/>
            <person name="Kazmierczak K.M."/>
            <person name="Andrzejewski T.M."/>
            <person name="Davidsen T.M."/>
            <person name="Wayne K.J."/>
            <person name="Tettelin H."/>
            <person name="Glass J.I."/>
            <person name="Rusch D."/>
            <person name="Podicherti R."/>
            <person name="Tsui H.-C.T."/>
            <person name="Winkler M.E."/>
        </authorList>
    </citation>
    <scope>NUCLEOTIDE SEQUENCE</scope>
</reference>
<evidence type="ECO:0000313" key="3">
    <source>
        <dbReference type="EMBL" id="SVD66351.1"/>
    </source>
</evidence>
<evidence type="ECO:0000259" key="2">
    <source>
        <dbReference type="SMART" id="SM00863"/>
    </source>
</evidence>
<dbReference type="InterPro" id="IPR012947">
    <property type="entry name" value="tRNA_SAD"/>
</dbReference>
<name>A0A382X7U4_9ZZZZ</name>
<evidence type="ECO:0000256" key="1">
    <source>
        <dbReference type="ARBA" id="ARBA00022917"/>
    </source>
</evidence>
<dbReference type="SMART" id="SM00863">
    <property type="entry name" value="tRNA_SAD"/>
    <property type="match status" value="1"/>
</dbReference>
<protein>
    <recommendedName>
        <fullName evidence="2">Threonyl/alanyl tRNA synthetase SAD domain-containing protein</fullName>
    </recommendedName>
</protein>
<dbReference type="PANTHER" id="PTHR11451">
    <property type="entry name" value="THREONINE-TRNA LIGASE"/>
    <property type="match status" value="1"/>
</dbReference>
<dbReference type="InterPro" id="IPR018163">
    <property type="entry name" value="Thr/Ala-tRNA-synth_IIc_edit"/>
</dbReference>
<dbReference type="GO" id="GO:0004829">
    <property type="term" value="F:threonine-tRNA ligase activity"/>
    <property type="evidence" value="ECO:0007669"/>
    <property type="project" value="TreeGrafter"/>
</dbReference>
<feature type="domain" description="Threonyl/alanyl tRNA synthetase SAD" evidence="2">
    <location>
        <begin position="2"/>
        <end position="34"/>
    </location>
</feature>
<dbReference type="EMBL" id="UINC01165130">
    <property type="protein sequence ID" value="SVD66351.1"/>
    <property type="molecule type" value="Genomic_DNA"/>
</dbReference>
<feature type="non-terminal residue" evidence="3">
    <location>
        <position position="58"/>
    </location>
</feature>